<proteinExistence type="predicted"/>
<keyword evidence="2" id="KW-1185">Reference proteome</keyword>
<sequence length="168" mass="18853">MDTQPEDDDVLMALDPLEVVEHVLSAENLTFDRTEDGDLAFALKGDWKDYELWFAWRPEADCLQLCLSLDLRAPKSKRANAYELLALINQRVWLGHFEVWTEDGEVVFRHALALPSGERPTMAQAASMIDAAVEAADRFFPAFEFLLQGAKTPDQAMAACMFETVGQA</sequence>
<name>A0A0H3C716_CAUVN</name>
<accession>A0A0H3C716</accession>
<evidence type="ECO:0000313" key="2">
    <source>
        <dbReference type="Proteomes" id="UP000001364"/>
    </source>
</evidence>
<dbReference type="EMBL" id="CP001340">
    <property type="protein sequence ID" value="ACL93992.1"/>
    <property type="molecule type" value="Genomic_DNA"/>
</dbReference>
<dbReference type="InterPro" id="IPR019660">
    <property type="entry name" value="Put_sensory_transdc_reg_YbjN"/>
</dbReference>
<dbReference type="GeneID" id="7332217"/>
<gene>
    <name evidence="1" type="ordered locus">CCNA_00527</name>
</gene>
<reference evidence="1 2" key="1">
    <citation type="journal article" date="2010" name="J. Bacteriol.">
        <title>The genetic basis of laboratory adaptation in Caulobacter crescentus.</title>
        <authorList>
            <person name="Marks M.E."/>
            <person name="Castro-Rojas C.M."/>
            <person name="Teiling C."/>
            <person name="Du L."/>
            <person name="Kapatral V."/>
            <person name="Walunas T.L."/>
            <person name="Crosson S."/>
        </authorList>
    </citation>
    <scope>NUCLEOTIDE SEQUENCE [LARGE SCALE GENOMIC DNA]</scope>
    <source>
        <strain evidence="2">NA1000 / CB15N</strain>
    </source>
</reference>
<dbReference type="Proteomes" id="UP000001364">
    <property type="component" value="Chromosome"/>
</dbReference>
<dbReference type="SMR" id="A0A0H3C716"/>
<evidence type="ECO:0000313" key="1">
    <source>
        <dbReference type="EMBL" id="ACL93992.1"/>
    </source>
</evidence>
<dbReference type="OrthoDB" id="9792176at2"/>
<dbReference type="PhylomeDB" id="A0A0H3C716"/>
<dbReference type="KEGG" id="ccs:CCNA_00527"/>
<dbReference type="RefSeq" id="WP_010918381.1">
    <property type="nucleotide sequence ID" value="NC_011916.1"/>
</dbReference>
<evidence type="ECO:0008006" key="3">
    <source>
        <dbReference type="Google" id="ProtNLM"/>
    </source>
</evidence>
<dbReference type="PATRIC" id="fig|565050.3.peg.519"/>
<dbReference type="AlphaFoldDB" id="A0A0H3C716"/>
<dbReference type="RefSeq" id="YP_002515900.1">
    <property type="nucleotide sequence ID" value="NC_011916.1"/>
</dbReference>
<dbReference type="HOGENOM" id="CLU_109255_0_0_5"/>
<dbReference type="CDD" id="cd17033">
    <property type="entry name" value="DR1245-like"/>
    <property type="match status" value="1"/>
</dbReference>
<dbReference type="Pfam" id="PF10722">
    <property type="entry name" value="YbjN"/>
    <property type="match status" value="1"/>
</dbReference>
<organism evidence="1 2">
    <name type="scientific">Caulobacter vibrioides (strain NA1000 / CB15N)</name>
    <name type="common">Caulobacter crescentus</name>
    <dbReference type="NCBI Taxonomy" id="565050"/>
    <lineage>
        <taxon>Bacteria</taxon>
        <taxon>Pseudomonadati</taxon>
        <taxon>Pseudomonadota</taxon>
        <taxon>Alphaproteobacteria</taxon>
        <taxon>Caulobacterales</taxon>
        <taxon>Caulobacteraceae</taxon>
        <taxon>Caulobacter</taxon>
    </lineage>
</organism>
<protein>
    <recommendedName>
        <fullName evidence="3">YbjN domain-containing protein</fullName>
    </recommendedName>
</protein>